<dbReference type="OrthoDB" id="10257697at2759"/>
<dbReference type="Gene3D" id="3.10.120.10">
    <property type="entry name" value="Cytochrome b5-like heme/steroid binding domain"/>
    <property type="match status" value="1"/>
</dbReference>
<dbReference type="InterPro" id="IPR050577">
    <property type="entry name" value="MAPR/NEUFC/NENF-like"/>
</dbReference>
<dbReference type="AlphaFoldDB" id="A0A7M7Q2V6"/>
<accession>A0A7M7Q2V6</accession>
<dbReference type="InParanoid" id="A0A7M7Q2V6"/>
<dbReference type="FunCoup" id="A0A7M7Q2V6">
    <property type="interactions" value="693"/>
</dbReference>
<dbReference type="SUPFAM" id="SSF55856">
    <property type="entry name" value="Cytochrome b5-like heme/steroid binding domain"/>
    <property type="match status" value="1"/>
</dbReference>
<dbReference type="KEGG" id="nvi:100114764"/>
<dbReference type="PANTHER" id="PTHR10281:SF4">
    <property type="entry name" value="NEUFERRICIN"/>
    <property type="match status" value="1"/>
</dbReference>
<dbReference type="SMR" id="A0A7M7Q2V6"/>
<dbReference type="InterPro" id="IPR036400">
    <property type="entry name" value="Cyt_B5-like_heme/steroid_sf"/>
</dbReference>
<dbReference type="EnsemblMetazoa" id="XM_031924857">
    <property type="protein sequence ID" value="XP_031780717"/>
    <property type="gene ID" value="LOC100114764"/>
</dbReference>
<dbReference type="PANTHER" id="PTHR10281">
    <property type="entry name" value="MEMBRANE-ASSOCIATED PROGESTERONE RECEPTOR COMPONENT-RELATED"/>
    <property type="match status" value="1"/>
</dbReference>
<name>A0A7M7Q2V6_NASVI</name>
<evidence type="ECO:0000313" key="3">
    <source>
        <dbReference type="EnsemblMetazoa" id="XP_031780717"/>
    </source>
</evidence>
<dbReference type="RefSeq" id="XP_031780717.1">
    <property type="nucleotide sequence ID" value="XM_031924857.2"/>
</dbReference>
<dbReference type="GeneID" id="100114764"/>
<comment type="similarity">
    <text evidence="1">Belongs to the cytochrome b5 family. MAPR subfamily.</text>
</comment>
<dbReference type="GO" id="GO:0012505">
    <property type="term" value="C:endomembrane system"/>
    <property type="evidence" value="ECO:0007669"/>
    <property type="project" value="TreeGrafter"/>
</dbReference>
<feature type="domain" description="Cytochrome b5 heme-binding" evidence="2">
    <location>
        <begin position="57"/>
        <end position="151"/>
    </location>
</feature>
<keyword evidence="4" id="KW-1185">Reference proteome</keyword>
<evidence type="ECO:0000256" key="1">
    <source>
        <dbReference type="ARBA" id="ARBA00038357"/>
    </source>
</evidence>
<dbReference type="InterPro" id="IPR001199">
    <property type="entry name" value="Cyt_B5-like_heme/steroid-bd"/>
</dbReference>
<dbReference type="GO" id="GO:0016020">
    <property type="term" value="C:membrane"/>
    <property type="evidence" value="ECO:0007669"/>
    <property type="project" value="TreeGrafter"/>
</dbReference>
<dbReference type="Pfam" id="PF00173">
    <property type="entry name" value="Cyt-b5"/>
    <property type="match status" value="1"/>
</dbReference>
<evidence type="ECO:0000259" key="2">
    <source>
        <dbReference type="SMART" id="SM01117"/>
    </source>
</evidence>
<dbReference type="Proteomes" id="UP000002358">
    <property type="component" value="Chromosome 2"/>
</dbReference>
<protein>
    <recommendedName>
        <fullName evidence="2">Cytochrome b5 heme-binding domain-containing protein</fullName>
    </recommendedName>
</protein>
<proteinExistence type="inferred from homology"/>
<dbReference type="SMART" id="SM01117">
    <property type="entry name" value="Cyt-b5"/>
    <property type="match status" value="1"/>
</dbReference>
<sequence>MMLPKYLWLLFCISALYMLYSSSYYNIIENYIKDFYSEFYKSNSEQMLKNDKGEILFTASALKKYNNLNDGLYLAILGQVFDVTSGSKHYGPGETYHAFTGRDGSAAFITGDFTESGLIDDVSSLTNKQIQSLLTWVEFYRKTYEYKGKLIGRYYKKDGTPTNERYKLEELVQIAKKQDSNEEQRRIQFPPCNVEWDVNIGSRVWCSKNSGGIARNWMGVPRMLYDNPQSKQYRCACIRLESKEFEENKGIIRPYEGCADNATSCNVKTADA</sequence>
<evidence type="ECO:0000313" key="4">
    <source>
        <dbReference type="Proteomes" id="UP000002358"/>
    </source>
</evidence>
<organism evidence="3 4">
    <name type="scientific">Nasonia vitripennis</name>
    <name type="common">Parasitic wasp</name>
    <dbReference type="NCBI Taxonomy" id="7425"/>
    <lineage>
        <taxon>Eukaryota</taxon>
        <taxon>Metazoa</taxon>
        <taxon>Ecdysozoa</taxon>
        <taxon>Arthropoda</taxon>
        <taxon>Hexapoda</taxon>
        <taxon>Insecta</taxon>
        <taxon>Pterygota</taxon>
        <taxon>Neoptera</taxon>
        <taxon>Endopterygota</taxon>
        <taxon>Hymenoptera</taxon>
        <taxon>Apocrita</taxon>
        <taxon>Proctotrupomorpha</taxon>
        <taxon>Chalcidoidea</taxon>
        <taxon>Pteromalidae</taxon>
        <taxon>Pteromalinae</taxon>
        <taxon>Nasonia</taxon>
    </lineage>
</organism>
<reference evidence="3" key="1">
    <citation type="submission" date="2021-01" db="UniProtKB">
        <authorList>
            <consortium name="EnsemblMetazoa"/>
        </authorList>
    </citation>
    <scope>IDENTIFICATION</scope>
</reference>